<organism evidence="3 4">
    <name type="scientific">Stylosanthes scabra</name>
    <dbReference type="NCBI Taxonomy" id="79078"/>
    <lineage>
        <taxon>Eukaryota</taxon>
        <taxon>Viridiplantae</taxon>
        <taxon>Streptophyta</taxon>
        <taxon>Embryophyta</taxon>
        <taxon>Tracheophyta</taxon>
        <taxon>Spermatophyta</taxon>
        <taxon>Magnoliopsida</taxon>
        <taxon>eudicotyledons</taxon>
        <taxon>Gunneridae</taxon>
        <taxon>Pentapetalae</taxon>
        <taxon>rosids</taxon>
        <taxon>fabids</taxon>
        <taxon>Fabales</taxon>
        <taxon>Fabaceae</taxon>
        <taxon>Papilionoideae</taxon>
        <taxon>50 kb inversion clade</taxon>
        <taxon>dalbergioids sensu lato</taxon>
        <taxon>Dalbergieae</taxon>
        <taxon>Pterocarpus clade</taxon>
        <taxon>Stylosanthes</taxon>
    </lineage>
</organism>
<dbReference type="Proteomes" id="UP001341840">
    <property type="component" value="Unassembled WGS sequence"/>
</dbReference>
<feature type="domain" description="VQ" evidence="2">
    <location>
        <begin position="32"/>
        <end position="58"/>
    </location>
</feature>
<dbReference type="PANTHER" id="PTHR33624">
    <property type="entry name" value="SIGMA FACTOR BINDING PROTEIN 1, CHLOROPLASTIC"/>
    <property type="match status" value="1"/>
</dbReference>
<feature type="compositionally biased region" description="Polar residues" evidence="1">
    <location>
        <begin position="1"/>
        <end position="16"/>
    </location>
</feature>
<dbReference type="EMBL" id="JASCZI010000460">
    <property type="protein sequence ID" value="MED6111934.1"/>
    <property type="molecule type" value="Genomic_DNA"/>
</dbReference>
<sequence>MDMLGVSNNHGNSNKKQSSRRGKKDNFKVTYISSPMKVTTSASKFRAVVQELTGQDSNVADTIFMEEQANNTTNNNNGRVNHHQKVIDDDEAYAFASTTTNWLKPDYTEFLLDSSRASPIMIEPLQHDLLNFDMMY</sequence>
<dbReference type="Pfam" id="PF05678">
    <property type="entry name" value="VQ"/>
    <property type="match status" value="1"/>
</dbReference>
<reference evidence="3 4" key="1">
    <citation type="journal article" date="2023" name="Plants (Basel)">
        <title>Bridging the Gap: Combining Genomics and Transcriptomics Approaches to Understand Stylosanthes scabra, an Orphan Legume from the Brazilian Caatinga.</title>
        <authorList>
            <person name="Ferreira-Neto J.R.C."/>
            <person name="da Silva M.D."/>
            <person name="Binneck E."/>
            <person name="de Melo N.F."/>
            <person name="da Silva R.H."/>
            <person name="de Melo A.L.T.M."/>
            <person name="Pandolfi V."/>
            <person name="Bustamante F.O."/>
            <person name="Brasileiro-Vidal A.C."/>
            <person name="Benko-Iseppon A.M."/>
        </authorList>
    </citation>
    <scope>NUCLEOTIDE SEQUENCE [LARGE SCALE GENOMIC DNA]</scope>
    <source>
        <tissue evidence="3">Leaves</tissue>
    </source>
</reference>
<proteinExistence type="predicted"/>
<gene>
    <name evidence="3" type="ORF">PIB30_056915</name>
</gene>
<evidence type="ECO:0000313" key="4">
    <source>
        <dbReference type="Proteomes" id="UP001341840"/>
    </source>
</evidence>
<evidence type="ECO:0000256" key="1">
    <source>
        <dbReference type="SAM" id="MobiDB-lite"/>
    </source>
</evidence>
<comment type="caution">
    <text evidence="3">The sequence shown here is derived from an EMBL/GenBank/DDBJ whole genome shotgun (WGS) entry which is preliminary data.</text>
</comment>
<evidence type="ECO:0000313" key="3">
    <source>
        <dbReference type="EMBL" id="MED6111934.1"/>
    </source>
</evidence>
<feature type="region of interest" description="Disordered" evidence="1">
    <location>
        <begin position="1"/>
        <end position="27"/>
    </location>
</feature>
<protein>
    <recommendedName>
        <fullName evidence="2">VQ domain-containing protein</fullName>
    </recommendedName>
</protein>
<dbReference type="InterPro" id="IPR039335">
    <property type="entry name" value="SIB1/2"/>
</dbReference>
<dbReference type="PANTHER" id="PTHR33624:SF17">
    <property type="entry name" value="OS07G0687400 PROTEIN"/>
    <property type="match status" value="1"/>
</dbReference>
<accession>A0ABU6QLB7</accession>
<name>A0ABU6QLB7_9FABA</name>
<keyword evidence="4" id="KW-1185">Reference proteome</keyword>
<evidence type="ECO:0000259" key="2">
    <source>
        <dbReference type="Pfam" id="PF05678"/>
    </source>
</evidence>
<dbReference type="InterPro" id="IPR008889">
    <property type="entry name" value="VQ"/>
</dbReference>